<comment type="caution">
    <text evidence="2">The sequence shown here is derived from an EMBL/GenBank/DDBJ whole genome shotgun (WGS) entry which is preliminary data.</text>
</comment>
<evidence type="ECO:0000313" key="2">
    <source>
        <dbReference type="EMBL" id="MFC2969055.1"/>
    </source>
</evidence>
<keyword evidence="1" id="KW-0472">Membrane</keyword>
<keyword evidence="1" id="KW-0812">Transmembrane</keyword>
<dbReference type="InterPro" id="IPR047784">
    <property type="entry name" value="TrgA"/>
</dbReference>
<dbReference type="RefSeq" id="WP_377833762.1">
    <property type="nucleotide sequence ID" value="NZ_JBHRSK010000010.1"/>
</dbReference>
<keyword evidence="3" id="KW-1185">Reference proteome</keyword>
<gene>
    <name evidence="2" type="ORF">ACFOES_13195</name>
</gene>
<sequence length="146" mass="15838">MPTAAKLIAAIAFALVAYSGAEAFKPAMPPDTQFGYFSYVCAGIGLLCGWQLMGDLVGRSYRFAIAAGLRTSATIVFFALLLFSARQMVLRSMKMRYHGPVDALQAMFGLAVDYGRMMLTPDVLIALLVGGAFAGLLTEWVSRRWP</sequence>
<feature type="transmembrane region" description="Helical" evidence="1">
    <location>
        <begin position="33"/>
        <end position="52"/>
    </location>
</feature>
<keyword evidence="1" id="KW-1133">Transmembrane helix</keyword>
<evidence type="ECO:0000256" key="1">
    <source>
        <dbReference type="SAM" id="Phobius"/>
    </source>
</evidence>
<reference evidence="3" key="1">
    <citation type="journal article" date="2019" name="Int. J. Syst. Evol. Microbiol.">
        <title>The Global Catalogue of Microorganisms (GCM) 10K type strain sequencing project: providing services to taxonomists for standard genome sequencing and annotation.</title>
        <authorList>
            <consortium name="The Broad Institute Genomics Platform"/>
            <consortium name="The Broad Institute Genome Sequencing Center for Infectious Disease"/>
            <person name="Wu L."/>
            <person name="Ma J."/>
        </authorList>
    </citation>
    <scope>NUCLEOTIDE SEQUENCE [LARGE SCALE GENOMIC DNA]</scope>
    <source>
        <strain evidence="3">KCTC 62192</strain>
    </source>
</reference>
<evidence type="ECO:0000313" key="3">
    <source>
        <dbReference type="Proteomes" id="UP001595443"/>
    </source>
</evidence>
<dbReference type="EMBL" id="JBHRSK010000010">
    <property type="protein sequence ID" value="MFC2969055.1"/>
    <property type="molecule type" value="Genomic_DNA"/>
</dbReference>
<protein>
    <submittedName>
        <fullName evidence="2">TrgA family protein</fullName>
    </submittedName>
</protein>
<accession>A0ABV7AJM1</accession>
<feature type="transmembrane region" description="Helical" evidence="1">
    <location>
        <begin position="64"/>
        <end position="85"/>
    </location>
</feature>
<dbReference type="NCBIfam" id="NF033773">
    <property type="entry name" value="tellur_TrgA"/>
    <property type="match status" value="1"/>
</dbReference>
<proteinExistence type="predicted"/>
<organism evidence="2 3">
    <name type="scientific">Acidimangrovimonas pyrenivorans</name>
    <dbReference type="NCBI Taxonomy" id="2030798"/>
    <lineage>
        <taxon>Bacteria</taxon>
        <taxon>Pseudomonadati</taxon>
        <taxon>Pseudomonadota</taxon>
        <taxon>Alphaproteobacteria</taxon>
        <taxon>Rhodobacterales</taxon>
        <taxon>Paracoccaceae</taxon>
        <taxon>Acidimangrovimonas</taxon>
    </lineage>
</organism>
<feature type="transmembrane region" description="Helical" evidence="1">
    <location>
        <begin position="123"/>
        <end position="141"/>
    </location>
</feature>
<name>A0ABV7AJM1_9RHOB</name>
<dbReference type="Proteomes" id="UP001595443">
    <property type="component" value="Unassembled WGS sequence"/>
</dbReference>